<evidence type="ECO:0000256" key="3">
    <source>
        <dbReference type="ARBA" id="ARBA00023180"/>
    </source>
</evidence>
<dbReference type="Pfam" id="PF13517">
    <property type="entry name" value="FG-GAP_3"/>
    <property type="match status" value="8"/>
</dbReference>
<organism evidence="6 7">
    <name type="scientific">Chryseolinea serpens</name>
    <dbReference type="NCBI Taxonomy" id="947013"/>
    <lineage>
        <taxon>Bacteria</taxon>
        <taxon>Pseudomonadati</taxon>
        <taxon>Bacteroidota</taxon>
        <taxon>Cytophagia</taxon>
        <taxon>Cytophagales</taxon>
        <taxon>Fulvivirgaceae</taxon>
        <taxon>Chryseolinea</taxon>
    </lineage>
</organism>
<dbReference type="SUPFAM" id="SSF69318">
    <property type="entry name" value="Integrin alpha N-terminal domain"/>
    <property type="match status" value="3"/>
</dbReference>
<feature type="domain" description="ASPIC/UnbV" evidence="5">
    <location>
        <begin position="523"/>
        <end position="584"/>
    </location>
</feature>
<gene>
    <name evidence="6" type="ORF">SAMN04488109_2144</name>
</gene>
<keyword evidence="3" id="KW-0325">Glycoprotein</keyword>
<keyword evidence="2" id="KW-0677">Repeat</keyword>
<dbReference type="AlphaFoldDB" id="A0A1M5N7B4"/>
<dbReference type="EMBL" id="FQWQ01000001">
    <property type="protein sequence ID" value="SHG85367.1"/>
    <property type="molecule type" value="Genomic_DNA"/>
</dbReference>
<dbReference type="InterPro" id="IPR013517">
    <property type="entry name" value="FG-GAP"/>
</dbReference>
<evidence type="ECO:0000313" key="6">
    <source>
        <dbReference type="EMBL" id="SHG85367.1"/>
    </source>
</evidence>
<evidence type="ECO:0000256" key="1">
    <source>
        <dbReference type="ARBA" id="ARBA00022729"/>
    </source>
</evidence>
<evidence type="ECO:0000256" key="2">
    <source>
        <dbReference type="ARBA" id="ARBA00022737"/>
    </source>
</evidence>
<protein>
    <submittedName>
        <fullName evidence="6">Repeat domain-containing protein</fullName>
    </submittedName>
</protein>
<accession>A0A1M5N7B4</accession>
<dbReference type="InterPro" id="IPR011519">
    <property type="entry name" value="UnbV_ASPIC"/>
</dbReference>
<sequence>MLRNFCLLSLLILLFAACAEKKPATLFEELPAEKTGLSFQNTVTQSGENNVLNYPYYFNGGGVAVGDINNDGLPDIYFSGNQVPNKLYLNKGNFSFEDITEKAGVALSQGWKTGVTMADVNLDGWLDIYVCRSAMTDSALRKNQLFINQGDLTFKEMADTYGIADNAYATHAAFFDYDKDGDLDLFLLNHSIPKYAGFSKLLGNLKEQKSNSFGSKLYRNDNLKFTDVSQSAGLVNNVLSFGLGLAISDLNNDGWPDVYVSNDFNEEDYLYINNHDGTFKNVVKDATGHVSLFSMGSDIADINNDAQPDIITLDMLPESNERIKLSSGDDNYDKYNLLVRSGFHRQSMRNMLQLNNGDGTFSEIGQLAGISNTDWSWATLVEDFDGDGWKDVFISNGYEKDYTNMQFLKYTVDEQLKARQTGVQPRIDEILNNMPSIDVGNFFFRNNGNLTFTKKSSEWGITRNFKSNGAAYADFDNDGDPDLVINAMNQPAVLYKNTTAKSDSALFLKIDLRKQNLKRIVTGTKIYATASGHTQYAEVSPVRGFESCMEVPVTLGARGIAKFDSVRIVWPDSKTQLLTNVDPAKPLEPRYEDASGNYVYAPAPKPLFEKTALAEWKHEPVESNDFKRQLLLPKLYSYSGPRIATGDVNHDGLQDFYSCGPRKQSGALFIQTPDGTFKQQPEPAFQKDKDFQDEDAVFFDADNDGDADLYVVSGGYMSVDNDPLLQDRLYLNNGKGHFAKATGAVPSEAWAGACVVPFDLDGDKDTDLFVGSRLTPGQYPIIPSSMLLVNDGKGHFAEAIKEKASALQEAGMITSAAAADVNKDGKADLIVVGEWMPVKIFINNNGKLDDASSTWLAHPEQGWWNAVITDDFDGDGDLDAVVGNYGLNQQYNVSAEHPATLVYKNFNNDSQVDFFFCYYRDGVSYPYASRDEALGQVAFLKPRYPDYTSYARSTLASLFKPDEMKDTKTLTADNLASLYLENKNGHFEARPLPTEAQFSTLHALAAADVDGDGDKDLVVGGNDSYNRVRIGECDALTGLVLLNDGKGNFTPLSKPRSGLDIKGDTRGLVFIPTAKGLRLVAGVTGQPLQEYTVR</sequence>
<name>A0A1M5N7B4_9BACT</name>
<dbReference type="STRING" id="947013.SAMN04488109_2144"/>
<dbReference type="RefSeq" id="WP_084138019.1">
    <property type="nucleotide sequence ID" value="NZ_FQWQ01000001.1"/>
</dbReference>
<dbReference type="InterPro" id="IPR013519">
    <property type="entry name" value="Int_alpha_beta-p"/>
</dbReference>
<proteinExistence type="predicted"/>
<feature type="chain" id="PRO_5012861336" evidence="4">
    <location>
        <begin position="20"/>
        <end position="1094"/>
    </location>
</feature>
<dbReference type="PANTHER" id="PTHR16026:SF0">
    <property type="entry name" value="CARTILAGE ACIDIC PROTEIN 1"/>
    <property type="match status" value="1"/>
</dbReference>
<dbReference type="OrthoDB" id="1488345at2"/>
<dbReference type="SMART" id="SM00191">
    <property type="entry name" value="Int_alpha"/>
    <property type="match status" value="6"/>
</dbReference>
<keyword evidence="7" id="KW-1185">Reference proteome</keyword>
<keyword evidence="1 4" id="KW-0732">Signal</keyword>
<evidence type="ECO:0000313" key="7">
    <source>
        <dbReference type="Proteomes" id="UP000184212"/>
    </source>
</evidence>
<dbReference type="Proteomes" id="UP000184212">
    <property type="component" value="Unassembled WGS sequence"/>
</dbReference>
<dbReference type="PANTHER" id="PTHR16026">
    <property type="entry name" value="CARTILAGE ACIDIC PROTEIN 1"/>
    <property type="match status" value="1"/>
</dbReference>
<evidence type="ECO:0000259" key="5">
    <source>
        <dbReference type="Pfam" id="PF07593"/>
    </source>
</evidence>
<dbReference type="InterPro" id="IPR027039">
    <property type="entry name" value="Crtac1"/>
</dbReference>
<dbReference type="PROSITE" id="PS51257">
    <property type="entry name" value="PROKAR_LIPOPROTEIN"/>
    <property type="match status" value="1"/>
</dbReference>
<dbReference type="Pfam" id="PF07593">
    <property type="entry name" value="UnbV_ASPIC"/>
    <property type="match status" value="1"/>
</dbReference>
<dbReference type="Gene3D" id="2.130.10.130">
    <property type="entry name" value="Integrin alpha, N-terminal"/>
    <property type="match status" value="5"/>
</dbReference>
<dbReference type="InterPro" id="IPR028994">
    <property type="entry name" value="Integrin_alpha_N"/>
</dbReference>
<feature type="signal peptide" evidence="4">
    <location>
        <begin position="1"/>
        <end position="19"/>
    </location>
</feature>
<reference evidence="6 7" key="1">
    <citation type="submission" date="2016-11" db="EMBL/GenBank/DDBJ databases">
        <authorList>
            <person name="Jaros S."/>
            <person name="Januszkiewicz K."/>
            <person name="Wedrychowicz H."/>
        </authorList>
    </citation>
    <scope>NUCLEOTIDE SEQUENCE [LARGE SCALE GENOMIC DNA]</scope>
    <source>
        <strain evidence="6 7">DSM 24574</strain>
    </source>
</reference>
<evidence type="ECO:0000256" key="4">
    <source>
        <dbReference type="SAM" id="SignalP"/>
    </source>
</evidence>